<reference evidence="2" key="1">
    <citation type="journal article" date="2019" name="Int. J. Syst. Evol. Microbiol.">
        <title>The Global Catalogue of Microorganisms (GCM) 10K type strain sequencing project: providing services to taxonomists for standard genome sequencing and annotation.</title>
        <authorList>
            <consortium name="The Broad Institute Genomics Platform"/>
            <consortium name="The Broad Institute Genome Sequencing Center for Infectious Disease"/>
            <person name="Wu L."/>
            <person name="Ma J."/>
        </authorList>
    </citation>
    <scope>NUCLEOTIDE SEQUENCE [LARGE SCALE GENOMIC DNA]</scope>
    <source>
        <strain evidence="2">KCTC 23299</strain>
    </source>
</reference>
<evidence type="ECO:0000313" key="2">
    <source>
        <dbReference type="Proteomes" id="UP001597511"/>
    </source>
</evidence>
<name>A0ABW6AB83_9BACT</name>
<dbReference type="Proteomes" id="UP001597511">
    <property type="component" value="Unassembled WGS sequence"/>
</dbReference>
<evidence type="ECO:0000313" key="1">
    <source>
        <dbReference type="EMBL" id="MFD2920993.1"/>
    </source>
</evidence>
<comment type="caution">
    <text evidence="1">The sequence shown here is derived from an EMBL/GenBank/DDBJ whole genome shotgun (WGS) entry which is preliminary data.</text>
</comment>
<evidence type="ECO:0008006" key="3">
    <source>
        <dbReference type="Google" id="ProtNLM"/>
    </source>
</evidence>
<proteinExistence type="predicted"/>
<organism evidence="1 2">
    <name type="scientific">Terrimonas rubra</name>
    <dbReference type="NCBI Taxonomy" id="1035890"/>
    <lineage>
        <taxon>Bacteria</taxon>
        <taxon>Pseudomonadati</taxon>
        <taxon>Bacteroidota</taxon>
        <taxon>Chitinophagia</taxon>
        <taxon>Chitinophagales</taxon>
        <taxon>Chitinophagaceae</taxon>
        <taxon>Terrimonas</taxon>
    </lineage>
</organism>
<dbReference type="RefSeq" id="WP_386100430.1">
    <property type="nucleotide sequence ID" value="NZ_JBHUOZ010000003.1"/>
</dbReference>
<protein>
    <recommendedName>
        <fullName evidence="3">Phosphoribosylpyrophosphate synthetase</fullName>
    </recommendedName>
</protein>
<gene>
    <name evidence="1" type="ORF">ACFS6H_14810</name>
</gene>
<accession>A0ABW6AB83</accession>
<sequence length="102" mass="11246">MTQYNYDTLSAATNGLKERGYTLDFNLSENCLVCNTGKLDIDDFEIVEFHRFEGNTDPADEAIVYAIEGSQGEKGVLVSGYGISAEGMSAEMAKKLHENLNR</sequence>
<dbReference type="EMBL" id="JBHUOZ010000003">
    <property type="protein sequence ID" value="MFD2920993.1"/>
    <property type="molecule type" value="Genomic_DNA"/>
</dbReference>
<keyword evidence="2" id="KW-1185">Reference proteome</keyword>